<sequence>MSGLKERLERLRAAAKAEESEAPKEEPAAAAVSDEEPGLHPAFRRLGVEEVTNEAGSFLLRRIVYPFPYRHGRYGLEELAGCAPFLHPVACRQNGKTRGARRRVELSPDVPVPEAKGLLFLDTETTGLGVGTGNVPFMIGIGRCTDRAFVVEQTLIRHPGEERAMLTWLTSQFAGVTHLVTYNGRSFDWPVLVGRFILNGWRRSGPEPGHLDFLHPSRALWKNTLPSCRLGTIEEERLGIVRGFDVAGALAPELYMRFLRDGDPEHLAGVYVHNEKDVLTLVSLAVHFGHLLGGGLGGAAPDPIDAEERFRTGAWLEQHGQTEEARRLYDLLAALQEKDAGDDAGWRLGLAAKYKRLGHWERAIPMWEQAAALAEKSRLPKIEAHLELAIHFEHRVKDYDTALRYAESALALTNRRLSLLRPTPAAREERQRLEKRIERLQRKLFRAAFGQVAGEKRSRNTAEDTGGWLDD</sequence>
<dbReference type="KEGG" id="coh:EAV92_08450"/>
<evidence type="ECO:0000313" key="4">
    <source>
        <dbReference type="Proteomes" id="UP000269097"/>
    </source>
</evidence>
<protein>
    <recommendedName>
        <fullName evidence="2">YprB ribonuclease H-like domain-containing protein</fullName>
    </recommendedName>
</protein>
<dbReference type="Gene3D" id="1.25.40.10">
    <property type="entry name" value="Tetratricopeptide repeat domain"/>
    <property type="match status" value="1"/>
</dbReference>
<dbReference type="EMBL" id="CP033433">
    <property type="protein sequence ID" value="AYQ72591.1"/>
    <property type="molecule type" value="Genomic_DNA"/>
</dbReference>
<reference evidence="3 4" key="1">
    <citation type="submission" date="2018-10" db="EMBL/GenBank/DDBJ databases">
        <title>Genome Sequence of Cohnella sp.</title>
        <authorList>
            <person name="Srinivasan S."/>
            <person name="Kim M.K."/>
        </authorList>
    </citation>
    <scope>NUCLEOTIDE SEQUENCE [LARGE SCALE GENOMIC DNA]</scope>
    <source>
        <strain evidence="3 4">18JY8-7</strain>
    </source>
</reference>
<dbReference type="PANTHER" id="PTHR38462:SF1">
    <property type="entry name" value="YPRB RIBONUCLEASE H-LIKE DOMAIN-CONTAINING PROTEIN"/>
    <property type="match status" value="1"/>
</dbReference>
<proteinExistence type="predicted"/>
<gene>
    <name evidence="3" type="ORF">EAV92_08450</name>
</gene>
<feature type="region of interest" description="Disordered" evidence="1">
    <location>
        <begin position="11"/>
        <end position="36"/>
    </location>
</feature>
<organism evidence="3 4">
    <name type="scientific">Cohnella candidum</name>
    <dbReference type="NCBI Taxonomy" id="2674991"/>
    <lineage>
        <taxon>Bacteria</taxon>
        <taxon>Bacillati</taxon>
        <taxon>Bacillota</taxon>
        <taxon>Bacilli</taxon>
        <taxon>Bacillales</taxon>
        <taxon>Paenibacillaceae</taxon>
        <taxon>Cohnella</taxon>
    </lineage>
</organism>
<name>A0A3G3JXL3_9BACL</name>
<feature type="region of interest" description="Disordered" evidence="1">
    <location>
        <begin position="452"/>
        <end position="471"/>
    </location>
</feature>
<dbReference type="AlphaFoldDB" id="A0A3G3JXL3"/>
<dbReference type="InterPro" id="IPR011990">
    <property type="entry name" value="TPR-like_helical_dom_sf"/>
</dbReference>
<dbReference type="Pfam" id="PF13482">
    <property type="entry name" value="RNase_H_2"/>
    <property type="match status" value="1"/>
</dbReference>
<feature type="compositionally biased region" description="Basic and acidic residues" evidence="1">
    <location>
        <begin position="11"/>
        <end position="27"/>
    </location>
</feature>
<dbReference type="RefSeq" id="WP_123040651.1">
    <property type="nucleotide sequence ID" value="NZ_CP033433.1"/>
</dbReference>
<accession>A0A3G3JXL3</accession>
<dbReference type="InterPro" id="IPR038720">
    <property type="entry name" value="YprB_RNase_H-like_dom"/>
</dbReference>
<dbReference type="Proteomes" id="UP000269097">
    <property type="component" value="Chromosome"/>
</dbReference>
<feature type="domain" description="YprB ribonuclease H-like" evidence="2">
    <location>
        <begin position="119"/>
        <end position="287"/>
    </location>
</feature>
<dbReference type="PANTHER" id="PTHR38462">
    <property type="entry name" value="EXONUCLEASE-LIKE PROTEIN"/>
    <property type="match status" value="1"/>
</dbReference>
<dbReference type="SUPFAM" id="SSF48452">
    <property type="entry name" value="TPR-like"/>
    <property type="match status" value="1"/>
</dbReference>
<evidence type="ECO:0000256" key="1">
    <source>
        <dbReference type="SAM" id="MobiDB-lite"/>
    </source>
</evidence>
<dbReference type="SUPFAM" id="SSF53098">
    <property type="entry name" value="Ribonuclease H-like"/>
    <property type="match status" value="1"/>
</dbReference>
<keyword evidence="4" id="KW-1185">Reference proteome</keyword>
<evidence type="ECO:0000313" key="3">
    <source>
        <dbReference type="EMBL" id="AYQ72591.1"/>
    </source>
</evidence>
<evidence type="ECO:0000259" key="2">
    <source>
        <dbReference type="Pfam" id="PF13482"/>
    </source>
</evidence>
<dbReference type="InterPro" id="IPR012337">
    <property type="entry name" value="RNaseH-like_sf"/>
</dbReference>